<dbReference type="Pfam" id="PF00440">
    <property type="entry name" value="TetR_N"/>
    <property type="match status" value="1"/>
</dbReference>
<sequence length="193" mass="22061">MGNMSVDRKKLILEAATKSFTQFGYKATTMDLVAKLANVGKGTIYTFFKNKEELFDDIFTTILREMKEHADEAMKPELSFHENVHRALVAILEFRKTHQLTIKIFQENAEIGTIAVQDVIAKMERAILSYIKEKIETAIENGSIKPCDPELTAFVMLKLYIALIFDWEKNHPPLEKETIAELLEMYVGQGLSK</sequence>
<feature type="domain" description="HTH tetR-type" evidence="4">
    <location>
        <begin position="6"/>
        <end position="66"/>
    </location>
</feature>
<dbReference type="SUPFAM" id="SSF48498">
    <property type="entry name" value="Tetracyclin repressor-like, C-terminal domain"/>
    <property type="match status" value="1"/>
</dbReference>
<dbReference type="Gene3D" id="1.10.357.10">
    <property type="entry name" value="Tetracycline Repressor, domain 2"/>
    <property type="match status" value="1"/>
</dbReference>
<dbReference type="PANTHER" id="PTHR43479:SF11">
    <property type="entry name" value="ACREF_ENVCD OPERON REPRESSOR-RELATED"/>
    <property type="match status" value="1"/>
</dbReference>
<protein>
    <submittedName>
        <fullName evidence="5">Putative HTH-type transcriptional regulator</fullName>
    </submittedName>
</protein>
<dbReference type="PATRIC" id="fig|1126211.3.peg.1006"/>
<proteinExistence type="predicted"/>
<dbReference type="InterPro" id="IPR001647">
    <property type="entry name" value="HTH_TetR"/>
</dbReference>
<evidence type="ECO:0000256" key="3">
    <source>
        <dbReference type="PROSITE-ProRule" id="PRU00335"/>
    </source>
</evidence>
<dbReference type="PROSITE" id="PS50977">
    <property type="entry name" value="HTH_TETR_2"/>
    <property type="match status" value="1"/>
</dbReference>
<dbReference type="KEGG" id="bqy:MUS_1067"/>
<dbReference type="Proteomes" id="UP000002878">
    <property type="component" value="Chromosome"/>
</dbReference>
<dbReference type="SUPFAM" id="SSF46689">
    <property type="entry name" value="Homeodomain-like"/>
    <property type="match status" value="1"/>
</dbReference>
<dbReference type="InterPro" id="IPR009057">
    <property type="entry name" value="Homeodomain-like_sf"/>
</dbReference>
<reference evidence="5 6" key="1">
    <citation type="journal article" date="2012" name="J. Biotechnol.">
        <title>Genome sequence of the plant growth promoting strain Bacillus amyloliquefaciens subsp. plantarum B9601-Y2 and expression of mersacidin and other secondary metabolites.</title>
        <authorList>
            <person name="He P."/>
            <person name="Hao K."/>
            <person name="Blom J."/>
            <person name="Ruckert C."/>
            <person name="Vater J."/>
            <person name="Mao Z."/>
            <person name="Wu Y."/>
            <person name="Hou M."/>
            <person name="He P."/>
            <person name="He Y."/>
            <person name="Borriss R."/>
        </authorList>
    </citation>
    <scope>NUCLEOTIDE SEQUENCE [LARGE SCALE GENOMIC DNA]</scope>
    <source>
        <strain evidence="5">Y2</strain>
    </source>
</reference>
<evidence type="ECO:0000259" key="4">
    <source>
        <dbReference type="PROSITE" id="PS50977"/>
    </source>
</evidence>
<dbReference type="HOGENOM" id="CLU_069356_12_2_9"/>
<evidence type="ECO:0000256" key="2">
    <source>
        <dbReference type="ARBA" id="ARBA00023125"/>
    </source>
</evidence>
<dbReference type="InterPro" id="IPR036271">
    <property type="entry name" value="Tet_transcr_reg_TetR-rel_C_sf"/>
</dbReference>
<feature type="DNA-binding region" description="H-T-H motif" evidence="3">
    <location>
        <begin position="29"/>
        <end position="48"/>
    </location>
</feature>
<name>I2C373_BACAY</name>
<organism evidence="5 6">
    <name type="scientific">Bacillus amyloliquefaciens (strain Y2)</name>
    <name type="common">Bacillus amyloliquefaciens subsp. plantarum (strain B9601-Y2)</name>
    <dbReference type="NCBI Taxonomy" id="1155777"/>
    <lineage>
        <taxon>Bacteria</taxon>
        <taxon>Bacillati</taxon>
        <taxon>Bacillota</taxon>
        <taxon>Bacilli</taxon>
        <taxon>Bacillales</taxon>
        <taxon>Bacillaceae</taxon>
        <taxon>Bacillus</taxon>
        <taxon>Bacillus amyloliquefaciens group</taxon>
    </lineage>
</organism>
<dbReference type="GO" id="GO:0003677">
    <property type="term" value="F:DNA binding"/>
    <property type="evidence" value="ECO:0007669"/>
    <property type="project" value="UniProtKB-UniRule"/>
</dbReference>
<dbReference type="PROSITE" id="PS01081">
    <property type="entry name" value="HTH_TETR_1"/>
    <property type="match status" value="1"/>
</dbReference>
<dbReference type="InterPro" id="IPR050624">
    <property type="entry name" value="HTH-type_Tx_Regulator"/>
</dbReference>
<dbReference type="PANTHER" id="PTHR43479">
    <property type="entry name" value="ACREF/ENVCD OPERON REPRESSOR-RELATED"/>
    <property type="match status" value="1"/>
</dbReference>
<evidence type="ECO:0000313" key="6">
    <source>
        <dbReference type="Proteomes" id="UP000002878"/>
    </source>
</evidence>
<dbReference type="AlphaFoldDB" id="I2C373"/>
<gene>
    <name evidence="5" type="primary">yhgD</name>
    <name evidence="5" type="ORF">MUS_1067</name>
</gene>
<evidence type="ECO:0000256" key="1">
    <source>
        <dbReference type="ARBA" id="ARBA00022491"/>
    </source>
</evidence>
<keyword evidence="1" id="KW-0678">Repressor</keyword>
<evidence type="ECO:0000313" key="5">
    <source>
        <dbReference type="EMBL" id="AFJ61097.1"/>
    </source>
</evidence>
<keyword evidence="2 3" id="KW-0238">DNA-binding</keyword>
<dbReference type="PRINTS" id="PR00455">
    <property type="entry name" value="HTHTETR"/>
</dbReference>
<dbReference type="Gene3D" id="1.10.10.60">
    <property type="entry name" value="Homeodomain-like"/>
    <property type="match status" value="1"/>
</dbReference>
<accession>I2C373</accession>
<dbReference type="EMBL" id="CP003332">
    <property type="protein sequence ID" value="AFJ61097.1"/>
    <property type="molecule type" value="Genomic_DNA"/>
</dbReference>
<dbReference type="InterPro" id="IPR023772">
    <property type="entry name" value="DNA-bd_HTH_TetR-type_CS"/>
</dbReference>